<evidence type="ECO:0000256" key="3">
    <source>
        <dbReference type="ARBA" id="ARBA00022741"/>
    </source>
</evidence>
<dbReference type="PROSITE" id="PS00211">
    <property type="entry name" value="ABC_TRANSPORTER_1"/>
    <property type="match status" value="1"/>
</dbReference>
<dbReference type="Proteomes" id="UP000474957">
    <property type="component" value="Unassembled WGS sequence"/>
</dbReference>
<gene>
    <name evidence="6" type="ORF">GE300_11675</name>
</gene>
<evidence type="ECO:0000256" key="1">
    <source>
        <dbReference type="ARBA" id="ARBA00005417"/>
    </source>
</evidence>
<dbReference type="Pfam" id="PF00005">
    <property type="entry name" value="ABC_tran"/>
    <property type="match status" value="1"/>
</dbReference>
<protein>
    <submittedName>
        <fullName evidence="6">ATP-binding cassette domain-containing protein</fullName>
    </submittedName>
</protein>
<dbReference type="PANTHER" id="PTHR42788">
    <property type="entry name" value="TAURINE IMPORT ATP-BINDING PROTEIN-RELATED"/>
    <property type="match status" value="1"/>
</dbReference>
<dbReference type="GO" id="GO:0016887">
    <property type="term" value="F:ATP hydrolysis activity"/>
    <property type="evidence" value="ECO:0007669"/>
    <property type="project" value="InterPro"/>
</dbReference>
<comment type="similarity">
    <text evidence="1">Belongs to the ABC transporter superfamily.</text>
</comment>
<dbReference type="InterPro" id="IPR003593">
    <property type="entry name" value="AAA+_ATPase"/>
</dbReference>
<dbReference type="SMART" id="SM00382">
    <property type="entry name" value="AAA"/>
    <property type="match status" value="1"/>
</dbReference>
<dbReference type="PANTHER" id="PTHR42788:SF19">
    <property type="entry name" value="ALIPHATIC SULFONATES IMPORT ATP-BINDING PROTEIN SSUB 2"/>
    <property type="match status" value="1"/>
</dbReference>
<dbReference type="InterPro" id="IPR003439">
    <property type="entry name" value="ABC_transporter-like_ATP-bd"/>
</dbReference>
<dbReference type="InterPro" id="IPR050166">
    <property type="entry name" value="ABC_transporter_ATP-bind"/>
</dbReference>
<dbReference type="PROSITE" id="PS50893">
    <property type="entry name" value="ABC_TRANSPORTER_2"/>
    <property type="match status" value="1"/>
</dbReference>
<name>A0A6L5Z147_9RHOB</name>
<dbReference type="Gene3D" id="3.40.50.300">
    <property type="entry name" value="P-loop containing nucleotide triphosphate hydrolases"/>
    <property type="match status" value="1"/>
</dbReference>
<dbReference type="EMBL" id="WIND01000008">
    <property type="protein sequence ID" value="MSU90271.1"/>
    <property type="molecule type" value="Genomic_DNA"/>
</dbReference>
<feature type="domain" description="ABC transporter" evidence="5">
    <location>
        <begin position="1"/>
        <end position="197"/>
    </location>
</feature>
<evidence type="ECO:0000259" key="5">
    <source>
        <dbReference type="PROSITE" id="PS50893"/>
    </source>
</evidence>
<keyword evidence="4 6" id="KW-0067">ATP-binding</keyword>
<keyword evidence="2" id="KW-0813">Transport</keyword>
<comment type="caution">
    <text evidence="6">The sequence shown here is derived from an EMBL/GenBank/DDBJ whole genome shotgun (WGS) entry which is preliminary data.</text>
</comment>
<dbReference type="InterPro" id="IPR027417">
    <property type="entry name" value="P-loop_NTPase"/>
</dbReference>
<evidence type="ECO:0000256" key="4">
    <source>
        <dbReference type="ARBA" id="ARBA00022840"/>
    </source>
</evidence>
<dbReference type="AlphaFoldDB" id="A0A6L5Z147"/>
<keyword evidence="7" id="KW-1185">Reference proteome</keyword>
<evidence type="ECO:0000313" key="7">
    <source>
        <dbReference type="Proteomes" id="UP000474957"/>
    </source>
</evidence>
<dbReference type="InterPro" id="IPR017871">
    <property type="entry name" value="ABC_transporter-like_CS"/>
</dbReference>
<reference evidence="6 7" key="1">
    <citation type="submission" date="2019-10" db="EMBL/GenBank/DDBJ databases">
        <title>Cognatihalovulum marinum gen. nov. sp. nov., a new member of the family Rhodobacteraceae isolated from deep seawater of the Northwest Indian Ocean.</title>
        <authorList>
            <person name="Ruan C."/>
            <person name="Wang J."/>
            <person name="Zheng X."/>
            <person name="Song L."/>
            <person name="Zhu Y."/>
            <person name="Huang Y."/>
            <person name="Lu Z."/>
            <person name="Du W."/>
            <person name="Huang L."/>
            <person name="Dai X."/>
        </authorList>
    </citation>
    <scope>NUCLEOTIDE SEQUENCE [LARGE SCALE GENOMIC DNA]</scope>
    <source>
        <strain evidence="6 7">2CG4</strain>
    </source>
</reference>
<dbReference type="GO" id="GO:0005524">
    <property type="term" value="F:ATP binding"/>
    <property type="evidence" value="ECO:0007669"/>
    <property type="project" value="UniProtKB-KW"/>
</dbReference>
<keyword evidence="3" id="KW-0547">Nucleotide-binding</keyword>
<evidence type="ECO:0000256" key="2">
    <source>
        <dbReference type="ARBA" id="ARBA00022448"/>
    </source>
</evidence>
<dbReference type="SUPFAM" id="SSF52540">
    <property type="entry name" value="P-loop containing nucleoside triphosphate hydrolases"/>
    <property type="match status" value="1"/>
</dbReference>
<accession>A0A6L5Z147</accession>
<sequence>MMDLDLQEKRFGDVAVLGPIRFSLERGETLAIEGRSGIGKTTLLRIIAGLDRTFAGRVSRADRPAIVFQEPTLLPWRTALQNITLVTGASPARAGAALAEVGLAGLEDRFPAQLSLGQQRRLAIARAFSAEPDLLLLDEPFVSLDPALAEDMLRLTERLLRDHPVAAILVTHSTDEARRLATRRAVLEGRPARLRPLTG</sequence>
<evidence type="ECO:0000313" key="6">
    <source>
        <dbReference type="EMBL" id="MSU90271.1"/>
    </source>
</evidence>
<organism evidence="6 7">
    <name type="scientific">Halovulum marinum</name>
    <dbReference type="NCBI Taxonomy" id="2662447"/>
    <lineage>
        <taxon>Bacteria</taxon>
        <taxon>Pseudomonadati</taxon>
        <taxon>Pseudomonadota</taxon>
        <taxon>Alphaproteobacteria</taxon>
        <taxon>Rhodobacterales</taxon>
        <taxon>Paracoccaceae</taxon>
        <taxon>Halovulum</taxon>
    </lineage>
</organism>
<proteinExistence type="inferred from homology"/>